<feature type="region of interest" description="Disordered" evidence="1">
    <location>
        <begin position="117"/>
        <end position="138"/>
    </location>
</feature>
<feature type="region of interest" description="Disordered" evidence="1">
    <location>
        <begin position="1"/>
        <end position="30"/>
    </location>
</feature>
<reference evidence="2" key="1">
    <citation type="submission" date="2023-02" db="EMBL/GenBank/DDBJ databases">
        <title>Actinokineospora globicatena NBRC 15670.</title>
        <authorList>
            <person name="Ichikawa N."/>
            <person name="Sato H."/>
            <person name="Tonouchi N."/>
        </authorList>
    </citation>
    <scope>NUCLEOTIDE SEQUENCE</scope>
    <source>
        <strain evidence="2">NBRC 15670</strain>
    </source>
</reference>
<comment type="caution">
    <text evidence="2">The sequence shown here is derived from an EMBL/GenBank/DDBJ whole genome shotgun (WGS) entry which is preliminary data.</text>
</comment>
<dbReference type="EMBL" id="BSSD01000011">
    <property type="protein sequence ID" value="GLW94911.1"/>
    <property type="molecule type" value="Genomic_DNA"/>
</dbReference>
<gene>
    <name evidence="2" type="ORF">Aglo03_57270</name>
</gene>
<organism evidence="2 3">
    <name type="scientific">Actinokineospora globicatena</name>
    <dbReference type="NCBI Taxonomy" id="103729"/>
    <lineage>
        <taxon>Bacteria</taxon>
        <taxon>Bacillati</taxon>
        <taxon>Actinomycetota</taxon>
        <taxon>Actinomycetes</taxon>
        <taxon>Pseudonocardiales</taxon>
        <taxon>Pseudonocardiaceae</taxon>
        <taxon>Actinokineospora</taxon>
    </lineage>
</organism>
<dbReference type="AlphaFoldDB" id="A0A9W6VD59"/>
<sequence length="177" mass="19589">MLTKQDIHRTFTLADPMRNHPASEPAKRTHRPRHVLVATTPVDHPHTGPQRAGMKAALMRAAPNTHRTPDTADLVPDRPLPSASEPADRTHRHQHVLTATATRPHQSTQRAGIKGTLTRAEQDTHRAPDTANPVRNRPASAFEPSELAHRRRRGLVAMAVVDRPHDGSQRVGMKGVR</sequence>
<evidence type="ECO:0000313" key="3">
    <source>
        <dbReference type="Proteomes" id="UP001165042"/>
    </source>
</evidence>
<protein>
    <submittedName>
        <fullName evidence="2">Uncharacterized protein</fullName>
    </submittedName>
</protein>
<evidence type="ECO:0000256" key="1">
    <source>
        <dbReference type="SAM" id="MobiDB-lite"/>
    </source>
</evidence>
<accession>A0A9W6VD59</accession>
<dbReference type="Proteomes" id="UP001165042">
    <property type="component" value="Unassembled WGS sequence"/>
</dbReference>
<name>A0A9W6VD59_9PSEU</name>
<evidence type="ECO:0000313" key="2">
    <source>
        <dbReference type="EMBL" id="GLW94911.1"/>
    </source>
</evidence>
<keyword evidence="3" id="KW-1185">Reference proteome</keyword>
<proteinExistence type="predicted"/>